<evidence type="ECO:0008006" key="3">
    <source>
        <dbReference type="Google" id="ProtNLM"/>
    </source>
</evidence>
<protein>
    <recommendedName>
        <fullName evidence="3">VCBS repeat-containing protein</fullName>
    </recommendedName>
</protein>
<dbReference type="EMBL" id="JBJVNE010000329">
    <property type="protein sequence ID" value="MFM9653757.1"/>
    <property type="molecule type" value="Genomic_DNA"/>
</dbReference>
<dbReference type="Proteomes" id="UP001631993">
    <property type="component" value="Unassembled WGS sequence"/>
</dbReference>
<comment type="caution">
    <text evidence="1">The sequence shown here is derived from an EMBL/GenBank/DDBJ whole genome shotgun (WGS) entry which is preliminary data.</text>
</comment>
<dbReference type="RefSeq" id="WP_409097990.1">
    <property type="nucleotide sequence ID" value="NZ_JBJVNE010000329.1"/>
</dbReference>
<proteinExistence type="predicted"/>
<evidence type="ECO:0000313" key="2">
    <source>
        <dbReference type="Proteomes" id="UP001631993"/>
    </source>
</evidence>
<feature type="non-terminal residue" evidence="1">
    <location>
        <position position="90"/>
    </location>
</feature>
<name>A0ABW9J0T3_STRGJ</name>
<keyword evidence="2" id="KW-1185">Reference proteome</keyword>
<organism evidence="1 2">
    <name type="scientific">Streptomyces galilaeus</name>
    <dbReference type="NCBI Taxonomy" id="33899"/>
    <lineage>
        <taxon>Bacteria</taxon>
        <taxon>Bacillati</taxon>
        <taxon>Actinomycetota</taxon>
        <taxon>Actinomycetes</taxon>
        <taxon>Kitasatosporales</taxon>
        <taxon>Streptomycetaceae</taxon>
        <taxon>Streptomyces</taxon>
    </lineage>
</organism>
<gene>
    <name evidence="1" type="ORF">ACKI1S_48050</name>
</gene>
<feature type="non-terminal residue" evidence="1">
    <location>
        <position position="1"/>
    </location>
</feature>
<sequence length="90" mass="9530">MPAAARRQILQVAGFDLSPDLRSATRQCGEKTVKAGVGIGRRDIDGDGRDEFVVLSQNECHGANGKLHAVIVTRDASGQGWQAVLDADGQ</sequence>
<evidence type="ECO:0000313" key="1">
    <source>
        <dbReference type="EMBL" id="MFM9653757.1"/>
    </source>
</evidence>
<reference evidence="1 2" key="1">
    <citation type="submission" date="2024-12" db="EMBL/GenBank/DDBJ databases">
        <title>Forecasting of Potato common scab and diversities of Pathogenic streptomyces spp. in china.</title>
        <authorList>
            <person name="Handique U."/>
            <person name="Wu J."/>
        </authorList>
    </citation>
    <scope>NUCLEOTIDE SEQUENCE [LARGE SCALE GENOMIC DNA]</scope>
    <source>
        <strain evidence="1 2">ZRIMU1585</strain>
    </source>
</reference>
<accession>A0ABW9J0T3</accession>